<keyword evidence="9" id="KW-1185">Reference proteome</keyword>
<dbReference type="Pfam" id="PF00089">
    <property type="entry name" value="Trypsin"/>
    <property type="match status" value="1"/>
</dbReference>
<evidence type="ECO:0000259" key="7">
    <source>
        <dbReference type="Pfam" id="PF00089"/>
    </source>
</evidence>
<name>A0A2I0LK51_COLLI</name>
<comment type="subcellular location">
    <subcellularLocation>
        <location evidence="1">Secreted</location>
    </subcellularLocation>
</comment>
<evidence type="ECO:0000313" key="8">
    <source>
        <dbReference type="EMBL" id="PKK17811.1"/>
    </source>
</evidence>
<keyword evidence="4" id="KW-0865">Zymogen</keyword>
<dbReference type="PANTHER" id="PTHR24271">
    <property type="entry name" value="KALLIKREIN-RELATED"/>
    <property type="match status" value="1"/>
</dbReference>
<dbReference type="EMBL" id="AKCR02000267">
    <property type="protein sequence ID" value="PKK17811.1"/>
    <property type="molecule type" value="Genomic_DNA"/>
</dbReference>
<dbReference type="AlphaFoldDB" id="A0A2I0LK51"/>
<evidence type="ECO:0000256" key="2">
    <source>
        <dbReference type="ARBA" id="ARBA00022525"/>
    </source>
</evidence>
<evidence type="ECO:0000256" key="4">
    <source>
        <dbReference type="ARBA" id="ARBA00023145"/>
    </source>
</evidence>
<dbReference type="InParanoid" id="A0A2I0LK51"/>
<organism evidence="8 9">
    <name type="scientific">Columba livia</name>
    <name type="common">Rock dove</name>
    <dbReference type="NCBI Taxonomy" id="8932"/>
    <lineage>
        <taxon>Eukaryota</taxon>
        <taxon>Metazoa</taxon>
        <taxon>Chordata</taxon>
        <taxon>Craniata</taxon>
        <taxon>Vertebrata</taxon>
        <taxon>Euteleostomi</taxon>
        <taxon>Archelosauria</taxon>
        <taxon>Archosauria</taxon>
        <taxon>Dinosauria</taxon>
        <taxon>Saurischia</taxon>
        <taxon>Theropoda</taxon>
        <taxon>Coelurosauria</taxon>
        <taxon>Aves</taxon>
        <taxon>Neognathae</taxon>
        <taxon>Neoaves</taxon>
        <taxon>Columbimorphae</taxon>
        <taxon>Columbiformes</taxon>
        <taxon>Columbidae</taxon>
        <taxon>Columba</taxon>
    </lineage>
</organism>
<dbReference type="InterPro" id="IPR001254">
    <property type="entry name" value="Trypsin_dom"/>
</dbReference>
<evidence type="ECO:0000256" key="5">
    <source>
        <dbReference type="ARBA" id="ARBA00023157"/>
    </source>
</evidence>
<proteinExistence type="predicted"/>
<feature type="domain" description="Peptidase S1" evidence="7">
    <location>
        <begin position="137"/>
        <end position="185"/>
    </location>
</feature>
<dbReference type="GO" id="GO:0005576">
    <property type="term" value="C:extracellular region"/>
    <property type="evidence" value="ECO:0007669"/>
    <property type="project" value="UniProtKB-SubCell"/>
</dbReference>
<keyword evidence="3" id="KW-0732">Signal</keyword>
<dbReference type="SUPFAM" id="SSF50494">
    <property type="entry name" value="Trypsin-like serine proteases"/>
    <property type="match status" value="1"/>
</dbReference>
<dbReference type="InterPro" id="IPR009003">
    <property type="entry name" value="Peptidase_S1_PA"/>
</dbReference>
<dbReference type="STRING" id="8932.A0A2I0LK51"/>
<keyword evidence="2" id="KW-0964">Secreted</keyword>
<dbReference type="PANTHER" id="PTHR24271:SF54">
    <property type="entry name" value="COMPLEMENT FACTOR D"/>
    <property type="match status" value="1"/>
</dbReference>
<evidence type="ECO:0000256" key="3">
    <source>
        <dbReference type="ARBA" id="ARBA00022729"/>
    </source>
</evidence>
<dbReference type="InterPro" id="IPR043504">
    <property type="entry name" value="Peptidase_S1_PA_chymotrypsin"/>
</dbReference>
<protein>
    <submittedName>
        <fullName evidence="8">Complement factor D-like</fullName>
    </submittedName>
</protein>
<accession>A0A2I0LK51</accession>
<reference evidence="8 9" key="1">
    <citation type="journal article" date="2013" name="Science">
        <title>Genomic diversity and evolution of the head crest in the rock pigeon.</title>
        <authorList>
            <person name="Shapiro M.D."/>
            <person name="Kronenberg Z."/>
            <person name="Li C."/>
            <person name="Domyan E.T."/>
            <person name="Pan H."/>
            <person name="Campbell M."/>
            <person name="Tan H."/>
            <person name="Huff C.D."/>
            <person name="Hu H."/>
            <person name="Vickrey A.I."/>
            <person name="Nielsen S.C."/>
            <person name="Stringham S.A."/>
            <person name="Hu H."/>
            <person name="Willerslev E."/>
            <person name="Gilbert M.T."/>
            <person name="Yandell M."/>
            <person name="Zhang G."/>
            <person name="Wang J."/>
        </authorList>
    </citation>
    <scope>NUCLEOTIDE SEQUENCE [LARGE SCALE GENOMIC DNA]</scope>
    <source>
        <tissue evidence="8">Blood</tissue>
    </source>
</reference>
<feature type="non-terminal residue" evidence="8">
    <location>
        <position position="195"/>
    </location>
</feature>
<dbReference type="Proteomes" id="UP000053872">
    <property type="component" value="Unassembled WGS sequence"/>
</dbReference>
<comment type="caution">
    <text evidence="8">The sequence shown here is derived from an EMBL/GenBank/DDBJ whole genome shotgun (WGS) entry which is preliminary data.</text>
</comment>
<evidence type="ECO:0000256" key="6">
    <source>
        <dbReference type="SAM" id="MobiDB-lite"/>
    </source>
</evidence>
<dbReference type="GO" id="GO:0004252">
    <property type="term" value="F:serine-type endopeptidase activity"/>
    <property type="evidence" value="ECO:0007669"/>
    <property type="project" value="InterPro"/>
</dbReference>
<sequence>MTPPALRALWGGQSPTSCVCSRDGKVFQVLLGAHSLTQPEPHKRLYRVRAQIPHPGSNIHNNKDDLLLLQVGSELPGPPSLPRARHSPAPANPSVPGTLGVTDQGGRKRSRPGRDHLAPQTLLPHPLGPSLLLPPNTLGCSRPDKLQEVKRPVISRDLCNERTRHDHTITHKMMCTDSRRKDSCKVPLGEPSPSC</sequence>
<dbReference type="Gene3D" id="2.40.10.10">
    <property type="entry name" value="Trypsin-like serine proteases"/>
    <property type="match status" value="2"/>
</dbReference>
<feature type="region of interest" description="Disordered" evidence="6">
    <location>
        <begin position="72"/>
        <end position="130"/>
    </location>
</feature>
<dbReference type="GO" id="GO:0006508">
    <property type="term" value="P:proteolysis"/>
    <property type="evidence" value="ECO:0007669"/>
    <property type="project" value="InterPro"/>
</dbReference>
<gene>
    <name evidence="8" type="ORF">A306_00013968</name>
</gene>
<evidence type="ECO:0000313" key="9">
    <source>
        <dbReference type="Proteomes" id="UP000053872"/>
    </source>
</evidence>
<keyword evidence="5" id="KW-1015">Disulfide bond</keyword>
<evidence type="ECO:0000256" key="1">
    <source>
        <dbReference type="ARBA" id="ARBA00004613"/>
    </source>
</evidence>